<evidence type="ECO:0000256" key="7">
    <source>
        <dbReference type="ARBA" id="ARBA00039442"/>
    </source>
</evidence>
<name>A0ABN9HPB5_9NEOB</name>
<comment type="similarity">
    <text evidence="6">Belongs to the mitochondrion-specific ribosomal protein mL37 family.</text>
</comment>
<evidence type="ECO:0000256" key="2">
    <source>
        <dbReference type="ARBA" id="ARBA00022946"/>
    </source>
</evidence>
<comment type="caution">
    <text evidence="10">The sequence shown here is derived from an EMBL/GenBank/DDBJ whole genome shotgun (WGS) entry which is preliminary data.</text>
</comment>
<evidence type="ECO:0000256" key="1">
    <source>
        <dbReference type="ARBA" id="ARBA00004173"/>
    </source>
</evidence>
<evidence type="ECO:0000256" key="6">
    <source>
        <dbReference type="ARBA" id="ARBA00037985"/>
    </source>
</evidence>
<feature type="region of interest" description="Disordered" evidence="9">
    <location>
        <begin position="1"/>
        <end position="22"/>
    </location>
</feature>
<dbReference type="PANTHER" id="PTHR15889">
    <property type="entry name" value="MITOCHONDRIAL RIBOSOMAL PROTEIN L37"/>
    <property type="match status" value="1"/>
</dbReference>
<dbReference type="PANTHER" id="PTHR15889:SF2">
    <property type="entry name" value="LARGE RIBOSOMAL SUBUNIT PROTEIN ML37"/>
    <property type="match status" value="1"/>
</dbReference>
<organism evidence="10 11">
    <name type="scientific">Staurois parvus</name>
    <dbReference type="NCBI Taxonomy" id="386267"/>
    <lineage>
        <taxon>Eukaryota</taxon>
        <taxon>Metazoa</taxon>
        <taxon>Chordata</taxon>
        <taxon>Craniata</taxon>
        <taxon>Vertebrata</taxon>
        <taxon>Euteleostomi</taxon>
        <taxon>Amphibia</taxon>
        <taxon>Batrachia</taxon>
        <taxon>Anura</taxon>
        <taxon>Neobatrachia</taxon>
        <taxon>Ranoidea</taxon>
        <taxon>Ranidae</taxon>
        <taxon>Staurois</taxon>
    </lineage>
</organism>
<evidence type="ECO:0000256" key="9">
    <source>
        <dbReference type="SAM" id="MobiDB-lite"/>
    </source>
</evidence>
<gene>
    <name evidence="10" type="ORF">SPARVUS_LOCUS16133200</name>
</gene>
<evidence type="ECO:0000256" key="8">
    <source>
        <dbReference type="ARBA" id="ARBA00041617"/>
    </source>
</evidence>
<comment type="subcellular location">
    <subcellularLocation>
        <location evidence="1">Mitochondrion</location>
    </subcellularLocation>
</comment>
<keyword evidence="2" id="KW-0809">Transit peptide</keyword>
<reference evidence="10" key="1">
    <citation type="submission" date="2023-05" db="EMBL/GenBank/DDBJ databases">
        <authorList>
            <person name="Stuckert A."/>
        </authorList>
    </citation>
    <scope>NUCLEOTIDE SEQUENCE</scope>
</reference>
<evidence type="ECO:0000313" key="10">
    <source>
        <dbReference type="EMBL" id="CAI9621348.1"/>
    </source>
</evidence>
<dbReference type="InterPro" id="IPR010793">
    <property type="entry name" value="Ribosomal_mL37/mL65"/>
</dbReference>
<sequence>MSAKSALEPQASPSDIQDTEQQGLDSVYPLSPMIDLQEVNVYEERNHLGFKDGCPFIHPHTIYLLDPCSTKARFLPDQLRAKMIMTAFGSAVAKAKMQYGEDVKNLEKPVVVQSVATDGQLFHFMVLQLNTLDLESSNGIKNIVWMDGDQALYDTVAGPAKVRRKAAVVPAGVSGLKPETFQKFWAMYLHGAV</sequence>
<keyword evidence="11" id="KW-1185">Reference proteome</keyword>
<evidence type="ECO:0000256" key="3">
    <source>
        <dbReference type="ARBA" id="ARBA00022980"/>
    </source>
</evidence>
<proteinExistence type="inferred from homology"/>
<keyword evidence="5" id="KW-0687">Ribonucleoprotein</keyword>
<protein>
    <recommendedName>
        <fullName evidence="7">Large ribosomal subunit protein mL37</fullName>
    </recommendedName>
    <alternativeName>
        <fullName evidence="8">39S ribosomal protein L37, mitochondrial</fullName>
    </alternativeName>
</protein>
<evidence type="ECO:0000256" key="4">
    <source>
        <dbReference type="ARBA" id="ARBA00023128"/>
    </source>
</evidence>
<keyword evidence="3" id="KW-0689">Ribosomal protein</keyword>
<evidence type="ECO:0000256" key="5">
    <source>
        <dbReference type="ARBA" id="ARBA00023274"/>
    </source>
</evidence>
<dbReference type="Proteomes" id="UP001162483">
    <property type="component" value="Unassembled WGS sequence"/>
</dbReference>
<dbReference type="EMBL" id="CATNWA010021098">
    <property type="protein sequence ID" value="CAI9621348.1"/>
    <property type="molecule type" value="Genomic_DNA"/>
</dbReference>
<evidence type="ECO:0000313" key="11">
    <source>
        <dbReference type="Proteomes" id="UP001162483"/>
    </source>
</evidence>
<dbReference type="Pfam" id="PF07147">
    <property type="entry name" value="PDCD9"/>
    <property type="match status" value="1"/>
</dbReference>
<accession>A0ABN9HPB5</accession>
<dbReference type="InterPro" id="IPR052482">
    <property type="entry name" value="mtLSU_mL37"/>
</dbReference>
<keyword evidence="4" id="KW-0496">Mitochondrion</keyword>
<feature type="compositionally biased region" description="Polar residues" evidence="9">
    <location>
        <begin position="11"/>
        <end position="22"/>
    </location>
</feature>